<dbReference type="AlphaFoldDB" id="A0A5C3KQ36"/>
<accession>A0A5C3KQ36</accession>
<evidence type="ECO:0000259" key="1">
    <source>
        <dbReference type="Pfam" id="PF14529"/>
    </source>
</evidence>
<dbReference type="Proteomes" id="UP000307440">
    <property type="component" value="Unassembled WGS sequence"/>
</dbReference>
<keyword evidence="3" id="KW-1185">Reference proteome</keyword>
<dbReference type="EMBL" id="ML210236">
    <property type="protein sequence ID" value="TFK22650.1"/>
    <property type="molecule type" value="Genomic_DNA"/>
</dbReference>
<dbReference type="STRING" id="230819.A0A5C3KQ36"/>
<dbReference type="Pfam" id="PF14529">
    <property type="entry name" value="Exo_endo_phos_2"/>
    <property type="match status" value="1"/>
</dbReference>
<gene>
    <name evidence="2" type="ORF">FA15DRAFT_595713</name>
</gene>
<dbReference type="Gene3D" id="3.60.10.10">
    <property type="entry name" value="Endonuclease/exonuclease/phosphatase"/>
    <property type="match status" value="1"/>
</dbReference>
<dbReference type="InterPro" id="IPR036691">
    <property type="entry name" value="Endo/exonu/phosph_ase_sf"/>
</dbReference>
<dbReference type="GO" id="GO:0003824">
    <property type="term" value="F:catalytic activity"/>
    <property type="evidence" value="ECO:0007669"/>
    <property type="project" value="InterPro"/>
</dbReference>
<feature type="domain" description="Endonuclease/exonuclease/phosphatase" evidence="1">
    <location>
        <begin position="5"/>
        <end position="60"/>
    </location>
</feature>
<proteinExistence type="predicted"/>
<protein>
    <recommendedName>
        <fullName evidence="1">Endonuclease/exonuclease/phosphatase domain-containing protein</fullName>
    </recommendedName>
</protein>
<sequence length="65" mass="7835">MDVWLGDFNRHHPMWDRDEDQCLFFRRNLDDAEVLIDMVTEWGMEMTLPRGIPTLKNSQGNWTRP</sequence>
<evidence type="ECO:0000313" key="2">
    <source>
        <dbReference type="EMBL" id="TFK22650.1"/>
    </source>
</evidence>
<dbReference type="OrthoDB" id="3261136at2759"/>
<name>A0A5C3KQ36_COPMA</name>
<evidence type="ECO:0000313" key="3">
    <source>
        <dbReference type="Proteomes" id="UP000307440"/>
    </source>
</evidence>
<dbReference type="SUPFAM" id="SSF56219">
    <property type="entry name" value="DNase I-like"/>
    <property type="match status" value="1"/>
</dbReference>
<dbReference type="InterPro" id="IPR005135">
    <property type="entry name" value="Endo/exonuclease/phosphatase"/>
</dbReference>
<organism evidence="2 3">
    <name type="scientific">Coprinopsis marcescibilis</name>
    <name type="common">Agaric fungus</name>
    <name type="synonym">Psathyrella marcescibilis</name>
    <dbReference type="NCBI Taxonomy" id="230819"/>
    <lineage>
        <taxon>Eukaryota</taxon>
        <taxon>Fungi</taxon>
        <taxon>Dikarya</taxon>
        <taxon>Basidiomycota</taxon>
        <taxon>Agaricomycotina</taxon>
        <taxon>Agaricomycetes</taxon>
        <taxon>Agaricomycetidae</taxon>
        <taxon>Agaricales</taxon>
        <taxon>Agaricineae</taxon>
        <taxon>Psathyrellaceae</taxon>
        <taxon>Coprinopsis</taxon>
    </lineage>
</organism>
<reference evidence="2 3" key="1">
    <citation type="journal article" date="2019" name="Nat. Ecol. Evol.">
        <title>Megaphylogeny resolves global patterns of mushroom evolution.</title>
        <authorList>
            <person name="Varga T."/>
            <person name="Krizsan K."/>
            <person name="Foldi C."/>
            <person name="Dima B."/>
            <person name="Sanchez-Garcia M."/>
            <person name="Sanchez-Ramirez S."/>
            <person name="Szollosi G.J."/>
            <person name="Szarkandi J.G."/>
            <person name="Papp V."/>
            <person name="Albert L."/>
            <person name="Andreopoulos W."/>
            <person name="Angelini C."/>
            <person name="Antonin V."/>
            <person name="Barry K.W."/>
            <person name="Bougher N.L."/>
            <person name="Buchanan P."/>
            <person name="Buyck B."/>
            <person name="Bense V."/>
            <person name="Catcheside P."/>
            <person name="Chovatia M."/>
            <person name="Cooper J."/>
            <person name="Damon W."/>
            <person name="Desjardin D."/>
            <person name="Finy P."/>
            <person name="Geml J."/>
            <person name="Haridas S."/>
            <person name="Hughes K."/>
            <person name="Justo A."/>
            <person name="Karasinski D."/>
            <person name="Kautmanova I."/>
            <person name="Kiss B."/>
            <person name="Kocsube S."/>
            <person name="Kotiranta H."/>
            <person name="LaButti K.M."/>
            <person name="Lechner B.E."/>
            <person name="Liimatainen K."/>
            <person name="Lipzen A."/>
            <person name="Lukacs Z."/>
            <person name="Mihaltcheva S."/>
            <person name="Morgado L.N."/>
            <person name="Niskanen T."/>
            <person name="Noordeloos M.E."/>
            <person name="Ohm R.A."/>
            <person name="Ortiz-Santana B."/>
            <person name="Ovrebo C."/>
            <person name="Racz N."/>
            <person name="Riley R."/>
            <person name="Savchenko A."/>
            <person name="Shiryaev A."/>
            <person name="Soop K."/>
            <person name="Spirin V."/>
            <person name="Szebenyi C."/>
            <person name="Tomsovsky M."/>
            <person name="Tulloss R.E."/>
            <person name="Uehling J."/>
            <person name="Grigoriev I.V."/>
            <person name="Vagvolgyi C."/>
            <person name="Papp T."/>
            <person name="Martin F.M."/>
            <person name="Miettinen O."/>
            <person name="Hibbett D.S."/>
            <person name="Nagy L.G."/>
        </authorList>
    </citation>
    <scope>NUCLEOTIDE SEQUENCE [LARGE SCALE GENOMIC DNA]</scope>
    <source>
        <strain evidence="2 3">CBS 121175</strain>
    </source>
</reference>
<feature type="non-terminal residue" evidence="2">
    <location>
        <position position="65"/>
    </location>
</feature>